<reference evidence="2 3" key="1">
    <citation type="journal article" date="2019" name="Sci. Rep.">
        <title>Orb-weaving spider Araneus ventricosus genome elucidates the spidroin gene catalogue.</title>
        <authorList>
            <person name="Kono N."/>
            <person name="Nakamura H."/>
            <person name="Ohtoshi R."/>
            <person name="Moran D.A.P."/>
            <person name="Shinohara A."/>
            <person name="Yoshida Y."/>
            <person name="Fujiwara M."/>
            <person name="Mori M."/>
            <person name="Tomita M."/>
            <person name="Arakawa K."/>
        </authorList>
    </citation>
    <scope>NUCLEOTIDE SEQUENCE [LARGE SCALE GENOMIC DNA]</scope>
</reference>
<dbReference type="AlphaFoldDB" id="A0A4Y2PEG8"/>
<sequence length="115" mass="12775">MPLQYLAPRRLLQSIIKHSSLRRWQEEWDNGLTGENINQILHNVSLTPAPLNRQDIVLTTGHLPHISNPFTSKNLTAAVGKWAFDSITPPADHPPLPFTSPNSPRISKLSGGIKV</sequence>
<evidence type="ECO:0000256" key="1">
    <source>
        <dbReference type="SAM" id="MobiDB-lite"/>
    </source>
</evidence>
<feature type="region of interest" description="Disordered" evidence="1">
    <location>
        <begin position="91"/>
        <end position="115"/>
    </location>
</feature>
<keyword evidence="3" id="KW-1185">Reference proteome</keyword>
<proteinExistence type="predicted"/>
<name>A0A4Y2PEG8_ARAVE</name>
<comment type="caution">
    <text evidence="2">The sequence shown here is derived from an EMBL/GenBank/DDBJ whole genome shotgun (WGS) entry which is preliminary data.</text>
</comment>
<evidence type="ECO:0000313" key="3">
    <source>
        <dbReference type="Proteomes" id="UP000499080"/>
    </source>
</evidence>
<evidence type="ECO:0000313" key="2">
    <source>
        <dbReference type="EMBL" id="GBN49611.1"/>
    </source>
</evidence>
<dbReference type="Proteomes" id="UP000499080">
    <property type="component" value="Unassembled WGS sequence"/>
</dbReference>
<organism evidence="2 3">
    <name type="scientific">Araneus ventricosus</name>
    <name type="common">Orbweaver spider</name>
    <name type="synonym">Epeira ventricosa</name>
    <dbReference type="NCBI Taxonomy" id="182803"/>
    <lineage>
        <taxon>Eukaryota</taxon>
        <taxon>Metazoa</taxon>
        <taxon>Ecdysozoa</taxon>
        <taxon>Arthropoda</taxon>
        <taxon>Chelicerata</taxon>
        <taxon>Arachnida</taxon>
        <taxon>Araneae</taxon>
        <taxon>Araneomorphae</taxon>
        <taxon>Entelegynae</taxon>
        <taxon>Araneoidea</taxon>
        <taxon>Araneidae</taxon>
        <taxon>Araneus</taxon>
    </lineage>
</organism>
<gene>
    <name evidence="2" type="ORF">AVEN_240239_1</name>
</gene>
<protein>
    <submittedName>
        <fullName evidence="2">Uncharacterized protein</fullName>
    </submittedName>
</protein>
<accession>A0A4Y2PEG8</accession>
<dbReference type="EMBL" id="BGPR01011104">
    <property type="protein sequence ID" value="GBN49611.1"/>
    <property type="molecule type" value="Genomic_DNA"/>
</dbReference>